<gene>
    <name evidence="2" type="ORF">EL17_09250</name>
</gene>
<dbReference type="SUPFAM" id="SSF51338">
    <property type="entry name" value="Composite domain of metallo-dependent hydrolases"/>
    <property type="match status" value="1"/>
</dbReference>
<dbReference type="PROSITE" id="PS51257">
    <property type="entry name" value="PROKAR_LIPOPROTEIN"/>
    <property type="match status" value="1"/>
</dbReference>
<evidence type="ECO:0000313" key="3">
    <source>
        <dbReference type="Proteomes" id="UP000027821"/>
    </source>
</evidence>
<dbReference type="Gene3D" id="3.20.20.140">
    <property type="entry name" value="Metal-dependent hydrolases"/>
    <property type="match status" value="2"/>
</dbReference>
<dbReference type="eggNOG" id="COG1228">
    <property type="taxonomic scope" value="Bacteria"/>
</dbReference>
<dbReference type="InterPro" id="IPR006680">
    <property type="entry name" value="Amidohydro-rel"/>
</dbReference>
<dbReference type="Pfam" id="PF01979">
    <property type="entry name" value="Amidohydro_1"/>
    <property type="match status" value="1"/>
</dbReference>
<dbReference type="PANTHER" id="PTHR43135:SF3">
    <property type="entry name" value="ALPHA-D-RIBOSE 1-METHYLPHOSPHONATE 5-TRIPHOSPHATE DIPHOSPHATASE"/>
    <property type="match status" value="1"/>
</dbReference>
<evidence type="ECO:0000259" key="1">
    <source>
        <dbReference type="Pfam" id="PF01979"/>
    </source>
</evidence>
<dbReference type="STRING" id="1048983.EL17_09250"/>
<keyword evidence="3" id="KW-1185">Reference proteome</keyword>
<dbReference type="InterPro" id="IPR032466">
    <property type="entry name" value="Metal_Hydrolase"/>
</dbReference>
<dbReference type="PANTHER" id="PTHR43135">
    <property type="entry name" value="ALPHA-D-RIBOSE 1-METHYLPHOSPHONATE 5-TRIPHOSPHATE DIPHOSPHATASE"/>
    <property type="match status" value="1"/>
</dbReference>
<dbReference type="Proteomes" id="UP000027821">
    <property type="component" value="Unassembled WGS sequence"/>
</dbReference>
<dbReference type="InterPro" id="IPR051781">
    <property type="entry name" value="Metallo-dep_Hydrolase"/>
</dbReference>
<feature type="domain" description="Amidohydrolase-related" evidence="1">
    <location>
        <begin position="81"/>
        <end position="424"/>
    </location>
</feature>
<dbReference type="OrthoDB" id="9797498at2"/>
<proteinExistence type="predicted"/>
<dbReference type="RefSeq" id="WP_035073343.1">
    <property type="nucleotide sequence ID" value="NZ_JMIH01000016.1"/>
</dbReference>
<comment type="caution">
    <text evidence="2">The sequence shown here is derived from an EMBL/GenBank/DDBJ whole genome shotgun (WGS) entry which is preliminary data.</text>
</comment>
<dbReference type="EMBL" id="JMIH01000016">
    <property type="protein sequence ID" value="KEO74307.1"/>
    <property type="molecule type" value="Genomic_DNA"/>
</dbReference>
<evidence type="ECO:0000313" key="2">
    <source>
        <dbReference type="EMBL" id="KEO74307.1"/>
    </source>
</evidence>
<dbReference type="SUPFAM" id="SSF51556">
    <property type="entry name" value="Metallo-dependent hydrolases"/>
    <property type="match status" value="1"/>
</dbReference>
<reference evidence="2 3" key="1">
    <citation type="submission" date="2014-04" db="EMBL/GenBank/DDBJ databases">
        <title>Characterization and application of a salt tolerant electro-active bacterium.</title>
        <authorList>
            <person name="Yang L."/>
            <person name="Wei S."/>
            <person name="Tay Q.X.M."/>
        </authorList>
    </citation>
    <scope>NUCLEOTIDE SEQUENCE [LARGE SCALE GENOMIC DNA]</scope>
    <source>
        <strain evidence="2 3">LY1</strain>
    </source>
</reference>
<dbReference type="GO" id="GO:0016810">
    <property type="term" value="F:hydrolase activity, acting on carbon-nitrogen (but not peptide) bonds"/>
    <property type="evidence" value="ECO:0007669"/>
    <property type="project" value="InterPro"/>
</dbReference>
<dbReference type="InterPro" id="IPR011059">
    <property type="entry name" value="Metal-dep_hydrolase_composite"/>
</dbReference>
<sequence>MNKLMQYFLTVLLLSSCATDEQVSEGDYTAYTGASIIDGSGDQPIENGVLLIREGKVTAVGSCDDVSIPEEAHMVDLTGKFIIPGLINGHGHVGQAKGIEGDHYSAQNVLDNLGIYARYGITTVVSLGDDQKDGVPFRHVNDSLPVSRARLFIAGKVITGNTPEDAIADIEYNHQMGVDFMKIRVDDNLGTSDKMPEDVYRAVIDRSHELGYKIATHMYELDDSRKLVKAGSDLLAHSIRDQVVDHTFLELLKQKNIGYCPTLTRELSTYVYADTAHFFSDPFFLKEYPRDVIQPLMDPKRQEDVRNKRSAQIYKQQLPVAYTNLKSLHDAGIPIVFGTDSGVPTRFMGYFEHLEMEMMAEAGLTPMEILLSATKNVAEYLDLKGLGILKEGNWADFIILDADPLLDIRNCKQILQVYIGGKVVEESF</sequence>
<organism evidence="2 3">
    <name type="scientific">Anditalea andensis</name>
    <dbReference type="NCBI Taxonomy" id="1048983"/>
    <lineage>
        <taxon>Bacteria</taxon>
        <taxon>Pseudomonadati</taxon>
        <taxon>Bacteroidota</taxon>
        <taxon>Cytophagia</taxon>
        <taxon>Cytophagales</taxon>
        <taxon>Cytophagaceae</taxon>
        <taxon>Anditalea</taxon>
    </lineage>
</organism>
<dbReference type="AlphaFoldDB" id="A0A074LKF1"/>
<accession>A0A074LKF1</accession>
<dbReference type="Gene3D" id="2.30.40.10">
    <property type="entry name" value="Urease, subunit C, domain 1"/>
    <property type="match status" value="2"/>
</dbReference>
<name>A0A074LKF1_9BACT</name>
<protein>
    <recommendedName>
        <fullName evidence="1">Amidohydrolase-related domain-containing protein</fullName>
    </recommendedName>
</protein>